<dbReference type="SUPFAM" id="SSF117916">
    <property type="entry name" value="Fe-S cluster assembly (FSCA) domain-like"/>
    <property type="match status" value="1"/>
</dbReference>
<dbReference type="InterPro" id="IPR034904">
    <property type="entry name" value="FSCA_dom_sf"/>
</dbReference>
<evidence type="ECO:0000259" key="1">
    <source>
        <dbReference type="Pfam" id="PF01883"/>
    </source>
</evidence>
<dbReference type="EMBL" id="CP047170">
    <property type="protein sequence ID" value="QRF69155.1"/>
    <property type="molecule type" value="Genomic_DNA"/>
</dbReference>
<geneLocation type="plasmid" evidence="2 3">
    <name>p-SCP4</name>
</geneLocation>
<dbReference type="Proteomes" id="UP000596387">
    <property type="component" value="Plasmid p-SCP4"/>
</dbReference>
<dbReference type="Pfam" id="PF01883">
    <property type="entry name" value="FeS_assembly_P"/>
    <property type="match status" value="1"/>
</dbReference>
<keyword evidence="3" id="KW-1185">Reference proteome</keyword>
<evidence type="ECO:0000313" key="2">
    <source>
        <dbReference type="EMBL" id="QRF69155.1"/>
    </source>
</evidence>
<sequence length="267" mass="29923">MFVAQVMAERELEVWDCLAAVSDPELDEPITDMNFVESVLVSDDLKVRVEFRLPTYWCSPNFAFLMAFGIRSEVMALPWVRGMEVHLMDHCLGDEVNKGVNSGRPFHEIFAENCDGAVLEEVVEKFLAKAFDRRQEVMLLGLEAQDKTADDIVAMTLGDLKRVRFTGEEELRQLPRYLDILTMRGLASADGDLAFPTWQGARIAAADLRAHLGRLRSTRINMEFSGALCRGLAESRYKEVEIGSEGPTLVDFIAGRVPAREAGPQRP</sequence>
<dbReference type="RefSeq" id="WP_023849269.1">
    <property type="nucleotide sequence ID" value="NZ_CP047170.1"/>
</dbReference>
<protein>
    <submittedName>
        <fullName evidence="2">DUF59 domain-containing protein</fullName>
    </submittedName>
</protein>
<keyword evidence="2" id="KW-0614">Plasmid</keyword>
<dbReference type="Gene3D" id="3.30.300.130">
    <property type="entry name" value="Fe-S cluster assembly (FSCA)"/>
    <property type="match status" value="1"/>
</dbReference>
<name>A0ABX7FF58_9RHOB</name>
<reference evidence="2 3" key="1">
    <citation type="submission" date="2019-12" db="EMBL/GenBank/DDBJ databases">
        <title>Complete Genome Sequence of a Quorum-Sensing Bacterium,Rhodobacteraceae bacterium C31, Isolated from a marine microalgae symbiotic bacteria.</title>
        <authorList>
            <person name="Zhang Y."/>
        </authorList>
    </citation>
    <scope>NUCLEOTIDE SEQUENCE [LARGE SCALE GENOMIC DNA]</scope>
    <source>
        <strain evidence="2 3">C31</strain>
        <plasmid evidence="2 3">p-SCP4</plasmid>
    </source>
</reference>
<organism evidence="2 3">
    <name type="scientific">Ponticoccus alexandrii</name>
    <dbReference type="NCBI Taxonomy" id="1943633"/>
    <lineage>
        <taxon>Bacteria</taxon>
        <taxon>Pseudomonadati</taxon>
        <taxon>Pseudomonadota</taxon>
        <taxon>Alphaproteobacteria</taxon>
        <taxon>Rhodobacterales</taxon>
        <taxon>Roseobacteraceae</taxon>
        <taxon>Ponticoccus</taxon>
    </lineage>
</organism>
<dbReference type="InterPro" id="IPR002744">
    <property type="entry name" value="MIP18-like"/>
</dbReference>
<accession>A0ABX7FF58</accession>
<evidence type="ECO:0000313" key="3">
    <source>
        <dbReference type="Proteomes" id="UP000596387"/>
    </source>
</evidence>
<proteinExistence type="predicted"/>
<gene>
    <name evidence="2" type="ORF">GQA70_22680</name>
</gene>
<feature type="domain" description="MIP18 family-like" evidence="1">
    <location>
        <begin position="13"/>
        <end position="85"/>
    </location>
</feature>